<feature type="compositionally biased region" description="Basic and acidic residues" evidence="1">
    <location>
        <begin position="367"/>
        <end position="376"/>
    </location>
</feature>
<feature type="region of interest" description="Disordered" evidence="1">
    <location>
        <begin position="1"/>
        <end position="678"/>
    </location>
</feature>
<feature type="compositionally biased region" description="Basic and acidic residues" evidence="1">
    <location>
        <begin position="448"/>
        <end position="464"/>
    </location>
</feature>
<feature type="compositionally biased region" description="Basic and acidic residues" evidence="1">
    <location>
        <begin position="526"/>
        <end position="535"/>
    </location>
</feature>
<feature type="compositionally biased region" description="Basic and acidic residues" evidence="1">
    <location>
        <begin position="510"/>
        <end position="520"/>
    </location>
</feature>
<dbReference type="OrthoDB" id="5431363at2759"/>
<feature type="compositionally biased region" description="Basic and acidic residues" evidence="1">
    <location>
        <begin position="331"/>
        <end position="341"/>
    </location>
</feature>
<feature type="compositionally biased region" description="Polar residues" evidence="1">
    <location>
        <begin position="295"/>
        <end position="304"/>
    </location>
</feature>
<accession>A0A8H3FHL4</accession>
<gene>
    <name evidence="2" type="ORF">HETSPECPRED_004718</name>
</gene>
<feature type="compositionally biased region" description="Basic and acidic residues" evidence="1">
    <location>
        <begin position="392"/>
        <end position="407"/>
    </location>
</feature>
<dbReference type="AlphaFoldDB" id="A0A8H3FHL4"/>
<sequence>MFSTEYAPRPQRGPSRPSTPNTRPQTLKAEPSLRHSSSSGWGWPRRVEVEVDIEDKGHRESPEIPRMNKPEQPGDQESARGNLPSGSSGHTIASQGDKQPVQTRSAESGEQGASAIDQEPGEDQVRQVQKHQDPSQTQPSDLGSSSPARSDDPHRSCEAFNTGKFPVSEPTRSPAVSVRRVGSGSSNSDKTMQQLEEADTGNQTAELTDASAHPDQQGLRSDQIQSNETVEKDLQPPKAKDLTPDARTELSSKDNVTTKIPEAERRQSDSESKGSKRLSVSAGGGKPPGSFPGADSSSEEQPTLSEEAFAHEPASVPEVSNDQAAAGPKIAETEHGKDHGSNEAVSPNKPVDRPHVWSGVLPQDNALADHKAEGKPELGGAGNESNKPHVTFKGDDPDQPVSERKVSTDNIPQEPTTKEYGKEIIGQPLAKPQGSTAYRPDRAPNATDSKKAEQIRRPSRDSLRTRSRKPSVYIPLSKVAEAKGKIESAITQPPRSGEIINAEVTPSPTDEPKEIARDSHAILPDDTQKGAHLNEGEMSPDSPANRRELGPIPGLSQTESSPIPGPSQAKSTEMAPLSAVPSHKQSFDDEESTATPSPLSDVSLEGTGSRRSSVVRKKLTPEDVIQRISVSGEQTGQNSPTQSPKSKRRSVKMSLPPKIVVQSPSSASELPEPLPTPAVPVPADEYKIKTRSGTIVSVEHTVHGAAEQLSQTPPRKRKLFLRKVRNFAARKIILNATLGRQMGGRTKGRLRQLAKGEELPSSPIPAQENAPDLPPLRKRKSFIRKARNFAARQAFLNATLGRQVAAETKPVLRRMANGEMVVVEEGHSFDVKR</sequence>
<dbReference type="EMBL" id="CAJPDS010000029">
    <property type="protein sequence ID" value="CAF9922093.1"/>
    <property type="molecule type" value="Genomic_DNA"/>
</dbReference>
<feature type="compositionally biased region" description="Low complexity" evidence="1">
    <location>
        <begin position="172"/>
        <end position="188"/>
    </location>
</feature>
<keyword evidence="3" id="KW-1185">Reference proteome</keyword>
<feature type="region of interest" description="Disordered" evidence="1">
    <location>
        <begin position="756"/>
        <end position="776"/>
    </location>
</feature>
<proteinExistence type="predicted"/>
<evidence type="ECO:0000256" key="1">
    <source>
        <dbReference type="SAM" id="MobiDB-lite"/>
    </source>
</evidence>
<feature type="compositionally biased region" description="Basic and acidic residues" evidence="1">
    <location>
        <begin position="229"/>
        <end position="252"/>
    </location>
</feature>
<protein>
    <submittedName>
        <fullName evidence="2">Uncharacterized protein</fullName>
    </submittedName>
</protein>
<feature type="compositionally biased region" description="Basic and acidic residues" evidence="1">
    <location>
        <begin position="45"/>
        <end position="69"/>
    </location>
</feature>
<reference evidence="2" key="1">
    <citation type="submission" date="2021-03" db="EMBL/GenBank/DDBJ databases">
        <authorList>
            <person name="Tagirdzhanova G."/>
        </authorList>
    </citation>
    <scope>NUCLEOTIDE SEQUENCE</scope>
</reference>
<comment type="caution">
    <text evidence="2">The sequence shown here is derived from an EMBL/GenBank/DDBJ whole genome shotgun (WGS) entry which is preliminary data.</text>
</comment>
<evidence type="ECO:0000313" key="3">
    <source>
        <dbReference type="Proteomes" id="UP000664521"/>
    </source>
</evidence>
<feature type="compositionally biased region" description="Basic and acidic residues" evidence="1">
    <location>
        <begin position="261"/>
        <end position="274"/>
    </location>
</feature>
<evidence type="ECO:0000313" key="2">
    <source>
        <dbReference type="EMBL" id="CAF9922093.1"/>
    </source>
</evidence>
<feature type="compositionally biased region" description="Polar residues" evidence="1">
    <location>
        <begin position="218"/>
        <end position="228"/>
    </location>
</feature>
<feature type="compositionally biased region" description="Polar residues" evidence="1">
    <location>
        <begin position="84"/>
        <end position="108"/>
    </location>
</feature>
<dbReference type="Proteomes" id="UP000664521">
    <property type="component" value="Unassembled WGS sequence"/>
</dbReference>
<feature type="compositionally biased region" description="Polar residues" evidence="1">
    <location>
        <begin position="628"/>
        <end position="644"/>
    </location>
</feature>
<feature type="compositionally biased region" description="Polar residues" evidence="1">
    <location>
        <begin position="16"/>
        <end position="25"/>
    </location>
</feature>
<feature type="compositionally biased region" description="Polar residues" evidence="1">
    <location>
        <begin position="189"/>
        <end position="206"/>
    </location>
</feature>
<feature type="compositionally biased region" description="Polar residues" evidence="1">
    <location>
        <begin position="134"/>
        <end position="148"/>
    </location>
</feature>
<organism evidence="2 3">
    <name type="scientific">Heterodermia speciosa</name>
    <dbReference type="NCBI Taxonomy" id="116794"/>
    <lineage>
        <taxon>Eukaryota</taxon>
        <taxon>Fungi</taxon>
        <taxon>Dikarya</taxon>
        <taxon>Ascomycota</taxon>
        <taxon>Pezizomycotina</taxon>
        <taxon>Lecanoromycetes</taxon>
        <taxon>OSLEUM clade</taxon>
        <taxon>Lecanoromycetidae</taxon>
        <taxon>Caliciales</taxon>
        <taxon>Physciaceae</taxon>
        <taxon>Heterodermia</taxon>
    </lineage>
</organism>
<name>A0A8H3FHL4_9LECA</name>